<comment type="caution">
    <text evidence="2">The sequence shown here is derived from an EMBL/GenBank/DDBJ whole genome shotgun (WGS) entry which is preliminary data.</text>
</comment>
<evidence type="ECO:0000256" key="1">
    <source>
        <dbReference type="SAM" id="MobiDB-lite"/>
    </source>
</evidence>
<evidence type="ECO:0000313" key="2">
    <source>
        <dbReference type="EMBL" id="KIC68851.1"/>
    </source>
</evidence>
<dbReference type="AlphaFoldDB" id="A0A0B4DQ84"/>
<sequence>MTQTANSGLGPQLTVSLPGTGPAPSAAAVAPDFAAAADLAGPLAAGPLTPELEPHIALAVTGADDEGDVLSEVWRTSSHLESMQWELDNALESLRQAVRKASACGVAEDELCTAANLTADELAAVLAAGPAPAVPQL</sequence>
<protein>
    <submittedName>
        <fullName evidence="2">Uncharacterized protein</fullName>
    </submittedName>
</protein>
<feature type="compositionally biased region" description="Polar residues" evidence="1">
    <location>
        <begin position="1"/>
        <end position="15"/>
    </location>
</feature>
<gene>
    <name evidence="2" type="ORF">RM50_03450</name>
</gene>
<organism evidence="2 3">
    <name type="scientific">Pseudarthrobacter phenanthrenivorans</name>
    <name type="common">Arthrobacter phenanthrenivorans</name>
    <dbReference type="NCBI Taxonomy" id="361575"/>
    <lineage>
        <taxon>Bacteria</taxon>
        <taxon>Bacillati</taxon>
        <taxon>Actinomycetota</taxon>
        <taxon>Actinomycetes</taxon>
        <taxon>Micrococcales</taxon>
        <taxon>Micrococcaceae</taxon>
        <taxon>Pseudarthrobacter</taxon>
    </lineage>
</organism>
<feature type="region of interest" description="Disordered" evidence="1">
    <location>
        <begin position="1"/>
        <end position="24"/>
    </location>
</feature>
<accession>A0A0B4DQ84</accession>
<evidence type="ECO:0000313" key="3">
    <source>
        <dbReference type="Proteomes" id="UP000031196"/>
    </source>
</evidence>
<reference evidence="2 3" key="1">
    <citation type="submission" date="2014-12" db="EMBL/GenBank/DDBJ databases">
        <title>Genome sequencing of Arthrobacter phenanthrenivorans SWC37.</title>
        <authorList>
            <person name="Tan P.W."/>
            <person name="Chan K.-G."/>
        </authorList>
    </citation>
    <scope>NUCLEOTIDE SEQUENCE [LARGE SCALE GENOMIC DNA]</scope>
    <source>
        <strain evidence="2 3">SWC37</strain>
    </source>
</reference>
<dbReference type="RefSeq" id="WP_043449974.1">
    <property type="nucleotide sequence ID" value="NZ_JWTB01000007.1"/>
</dbReference>
<dbReference type="Proteomes" id="UP000031196">
    <property type="component" value="Unassembled WGS sequence"/>
</dbReference>
<proteinExistence type="predicted"/>
<name>A0A0B4DQ84_PSEPS</name>
<dbReference type="OrthoDB" id="4954944at2"/>
<dbReference type="EMBL" id="JWTB01000007">
    <property type="protein sequence ID" value="KIC68851.1"/>
    <property type="molecule type" value="Genomic_DNA"/>
</dbReference>